<dbReference type="InterPro" id="IPR036814">
    <property type="entry name" value="YqcC-like_sf"/>
</dbReference>
<dbReference type="EMBL" id="SZUA01000002">
    <property type="protein sequence ID" value="TKR30219.1"/>
    <property type="molecule type" value="Genomic_DNA"/>
</dbReference>
<dbReference type="OrthoDB" id="8794567at2"/>
<feature type="domain" description="YqcC-like" evidence="1">
    <location>
        <begin position="26"/>
        <end position="115"/>
    </location>
</feature>
<dbReference type="PANTHER" id="PTHR39586:SF1">
    <property type="entry name" value="CYTOPLASMIC PROTEIN"/>
    <property type="match status" value="1"/>
</dbReference>
<dbReference type="Gene3D" id="1.20.1440.40">
    <property type="entry name" value="YqcC-like"/>
    <property type="match status" value="1"/>
</dbReference>
<proteinExistence type="predicted"/>
<dbReference type="InterPro" id="IPR023376">
    <property type="entry name" value="YqcC-like_dom"/>
</dbReference>
<evidence type="ECO:0000313" key="3">
    <source>
        <dbReference type="Proteomes" id="UP000308707"/>
    </source>
</evidence>
<sequence>MVLPRCADNQGRAMSGLHERALASADAIETELRRIGAWRDEPLPEGAYGFRKAFAADTMAFEEWLQFVLLPRVREIVATGGAFPPRSQVGTYAIRNLDGREDCERLIGLLCEFDYLFASA</sequence>
<dbReference type="PANTHER" id="PTHR39586">
    <property type="entry name" value="CYTOPLASMIC PROTEIN-RELATED"/>
    <property type="match status" value="1"/>
</dbReference>
<protein>
    <submittedName>
        <fullName evidence="2">YqcC family protein</fullName>
    </submittedName>
</protein>
<evidence type="ECO:0000259" key="1">
    <source>
        <dbReference type="Pfam" id="PF04287"/>
    </source>
</evidence>
<dbReference type="SUPFAM" id="SSF158452">
    <property type="entry name" value="YqcC-like"/>
    <property type="match status" value="1"/>
</dbReference>
<accession>A0A4U5JUX2</accession>
<reference evidence="2 3" key="1">
    <citation type="submission" date="2019-04" db="EMBL/GenBank/DDBJ databases">
        <title>Reference strain of H23.</title>
        <authorList>
            <person name="Luo X."/>
        </authorList>
    </citation>
    <scope>NUCLEOTIDE SEQUENCE [LARGE SCALE GENOMIC DNA]</scope>
    <source>
        <strain evidence="2 3">H23</strain>
    </source>
</reference>
<dbReference type="InterPro" id="IPR007384">
    <property type="entry name" value="UCP006257"/>
</dbReference>
<gene>
    <name evidence="2" type="ORF">FCE95_08745</name>
</gene>
<comment type="caution">
    <text evidence="2">The sequence shown here is derived from an EMBL/GenBank/DDBJ whole genome shotgun (WGS) entry which is preliminary data.</text>
</comment>
<keyword evidence="3" id="KW-1185">Reference proteome</keyword>
<dbReference type="AlphaFoldDB" id="A0A4U5JUX2"/>
<organism evidence="2 3">
    <name type="scientific">Luteimonas gilva</name>
    <dbReference type="NCBI Taxonomy" id="2572684"/>
    <lineage>
        <taxon>Bacteria</taxon>
        <taxon>Pseudomonadati</taxon>
        <taxon>Pseudomonadota</taxon>
        <taxon>Gammaproteobacteria</taxon>
        <taxon>Lysobacterales</taxon>
        <taxon>Lysobacteraceae</taxon>
        <taxon>Luteimonas</taxon>
    </lineage>
</organism>
<name>A0A4U5JUX2_9GAMM</name>
<dbReference type="GO" id="GO:0044010">
    <property type="term" value="P:single-species biofilm formation"/>
    <property type="evidence" value="ECO:0007669"/>
    <property type="project" value="TreeGrafter"/>
</dbReference>
<dbReference type="Proteomes" id="UP000308707">
    <property type="component" value="Unassembled WGS sequence"/>
</dbReference>
<dbReference type="Pfam" id="PF04287">
    <property type="entry name" value="DUF446"/>
    <property type="match status" value="1"/>
</dbReference>
<evidence type="ECO:0000313" key="2">
    <source>
        <dbReference type="EMBL" id="TKR30219.1"/>
    </source>
</evidence>